<evidence type="ECO:0000256" key="9">
    <source>
        <dbReference type="ARBA" id="ARBA00023303"/>
    </source>
</evidence>
<dbReference type="GO" id="GO:0005886">
    <property type="term" value="C:plasma membrane"/>
    <property type="evidence" value="ECO:0007669"/>
    <property type="project" value="UniProtKB-SubCell"/>
</dbReference>
<keyword evidence="6 12" id="KW-0915">Sodium</keyword>
<dbReference type="HAMAP" id="MF_00454">
    <property type="entry name" value="FluC"/>
    <property type="match status" value="1"/>
</dbReference>
<dbReference type="EMBL" id="LR699119">
    <property type="protein sequence ID" value="VVC76875.1"/>
    <property type="molecule type" value="Genomic_DNA"/>
</dbReference>
<dbReference type="GO" id="GO:0062054">
    <property type="term" value="F:fluoride channel activity"/>
    <property type="evidence" value="ECO:0007669"/>
    <property type="project" value="UniProtKB-UniRule"/>
</dbReference>
<evidence type="ECO:0000256" key="1">
    <source>
        <dbReference type="ARBA" id="ARBA00004651"/>
    </source>
</evidence>
<dbReference type="PANTHER" id="PTHR28259">
    <property type="entry name" value="FLUORIDE EXPORT PROTEIN 1-RELATED"/>
    <property type="match status" value="1"/>
</dbReference>
<reference evidence="13 14" key="1">
    <citation type="submission" date="2019-08" db="EMBL/GenBank/DDBJ databases">
        <authorList>
            <person name="Guy L."/>
        </authorList>
    </citation>
    <scope>NUCLEOTIDE SEQUENCE [LARGE SCALE GENOMIC DNA]</scope>
    <source>
        <strain evidence="13 14">SGT-108</strain>
    </source>
</reference>
<evidence type="ECO:0000256" key="10">
    <source>
        <dbReference type="ARBA" id="ARBA00035120"/>
    </source>
</evidence>
<evidence type="ECO:0000256" key="6">
    <source>
        <dbReference type="ARBA" id="ARBA00023053"/>
    </source>
</evidence>
<gene>
    <name evidence="12 13" type="primary">crcB</name>
    <name evidence="12" type="synonym">fluC</name>
    <name evidence="13" type="ORF">AQUSIP_22020</name>
</gene>
<evidence type="ECO:0000313" key="14">
    <source>
        <dbReference type="Proteomes" id="UP000324194"/>
    </source>
</evidence>
<dbReference type="InterPro" id="IPR003691">
    <property type="entry name" value="FluC"/>
</dbReference>
<proteinExistence type="inferred from homology"/>
<comment type="catalytic activity">
    <reaction evidence="11">
        <text>fluoride(in) = fluoride(out)</text>
        <dbReference type="Rhea" id="RHEA:76159"/>
        <dbReference type="ChEBI" id="CHEBI:17051"/>
    </reaction>
    <physiologicalReaction direction="left-to-right" evidence="11">
        <dbReference type="Rhea" id="RHEA:76160"/>
    </physiologicalReaction>
</comment>
<dbReference type="OrthoDB" id="9806299at2"/>
<comment type="function">
    <text evidence="12">Fluoride-specific ion channel. Important for reducing fluoride concentration in the cell, thus reducing its toxicity.</text>
</comment>
<keyword evidence="3" id="KW-0997">Cell inner membrane</keyword>
<keyword evidence="9 12" id="KW-0407">Ion channel</keyword>
<protein>
    <recommendedName>
        <fullName evidence="12">Fluoride-specific ion channel FluC</fullName>
    </recommendedName>
</protein>
<evidence type="ECO:0000256" key="2">
    <source>
        <dbReference type="ARBA" id="ARBA00022475"/>
    </source>
</evidence>
<feature type="transmembrane region" description="Helical" evidence="12">
    <location>
        <begin position="98"/>
        <end position="121"/>
    </location>
</feature>
<dbReference type="GO" id="GO:0046872">
    <property type="term" value="F:metal ion binding"/>
    <property type="evidence" value="ECO:0007669"/>
    <property type="project" value="UniProtKB-KW"/>
</dbReference>
<evidence type="ECO:0000256" key="5">
    <source>
        <dbReference type="ARBA" id="ARBA00022989"/>
    </source>
</evidence>
<dbReference type="AlphaFoldDB" id="A0A5E4PJY4"/>
<dbReference type="RefSeq" id="WP_148340157.1">
    <property type="nucleotide sequence ID" value="NZ_LR699119.1"/>
</dbReference>
<evidence type="ECO:0000256" key="3">
    <source>
        <dbReference type="ARBA" id="ARBA00022519"/>
    </source>
</evidence>
<feature type="binding site" evidence="12">
    <location>
        <position position="76"/>
    </location>
    <ligand>
        <name>Na(+)</name>
        <dbReference type="ChEBI" id="CHEBI:29101"/>
        <note>structural</note>
    </ligand>
</feature>
<dbReference type="GO" id="GO:0140114">
    <property type="term" value="P:cellular detoxification of fluoride"/>
    <property type="evidence" value="ECO:0007669"/>
    <property type="project" value="UniProtKB-UniRule"/>
</dbReference>
<keyword evidence="2 12" id="KW-1003">Cell membrane</keyword>
<evidence type="ECO:0000313" key="13">
    <source>
        <dbReference type="EMBL" id="VVC76875.1"/>
    </source>
</evidence>
<feature type="transmembrane region" description="Helical" evidence="12">
    <location>
        <begin position="36"/>
        <end position="56"/>
    </location>
</feature>
<dbReference type="Proteomes" id="UP000324194">
    <property type="component" value="Chromosome 1"/>
</dbReference>
<keyword evidence="5 12" id="KW-1133">Transmembrane helix</keyword>
<evidence type="ECO:0000256" key="7">
    <source>
        <dbReference type="ARBA" id="ARBA00023065"/>
    </source>
</evidence>
<organism evidence="13 14">
    <name type="scientific">Aquicella siphonis</name>
    <dbReference type="NCBI Taxonomy" id="254247"/>
    <lineage>
        <taxon>Bacteria</taxon>
        <taxon>Pseudomonadati</taxon>
        <taxon>Pseudomonadota</taxon>
        <taxon>Gammaproteobacteria</taxon>
        <taxon>Legionellales</taxon>
        <taxon>Coxiellaceae</taxon>
        <taxon>Aquicella</taxon>
    </lineage>
</organism>
<feature type="binding site" evidence="12">
    <location>
        <position position="79"/>
    </location>
    <ligand>
        <name>Na(+)</name>
        <dbReference type="ChEBI" id="CHEBI:29101"/>
        <note>structural</note>
    </ligand>
</feature>
<dbReference type="KEGG" id="asip:AQUSIP_22020"/>
<evidence type="ECO:0000256" key="4">
    <source>
        <dbReference type="ARBA" id="ARBA00022692"/>
    </source>
</evidence>
<feature type="transmembrane region" description="Helical" evidence="12">
    <location>
        <begin position="68"/>
        <end position="86"/>
    </location>
</feature>
<keyword evidence="8 12" id="KW-0472">Membrane</keyword>
<comment type="activity regulation">
    <text evidence="12">Na(+) is not transported, but it plays an essential structural role and its presence is essential for fluoride channel function.</text>
</comment>
<keyword evidence="7 12" id="KW-0406">Ion transport</keyword>
<comment type="similarity">
    <text evidence="10 12">Belongs to the fluoride channel Fluc/FEX (TC 1.A.43) family.</text>
</comment>
<evidence type="ECO:0000256" key="12">
    <source>
        <dbReference type="HAMAP-Rule" id="MF_00454"/>
    </source>
</evidence>
<evidence type="ECO:0000256" key="11">
    <source>
        <dbReference type="ARBA" id="ARBA00035585"/>
    </source>
</evidence>
<keyword evidence="12" id="KW-0813">Transport</keyword>
<dbReference type="NCBIfam" id="TIGR00494">
    <property type="entry name" value="crcB"/>
    <property type="match status" value="1"/>
</dbReference>
<keyword evidence="12" id="KW-0479">Metal-binding</keyword>
<accession>A0A5E4PJY4</accession>
<comment type="subcellular location">
    <subcellularLocation>
        <location evidence="1 12">Cell membrane</location>
        <topology evidence="1 12">Multi-pass membrane protein</topology>
    </subcellularLocation>
</comment>
<keyword evidence="4 12" id="KW-0812">Transmembrane</keyword>
<keyword evidence="14" id="KW-1185">Reference proteome</keyword>
<name>A0A5E4PJY4_9COXI</name>
<evidence type="ECO:0000256" key="8">
    <source>
        <dbReference type="ARBA" id="ARBA00023136"/>
    </source>
</evidence>
<sequence length="123" mass="13471">MLNMLIAGMGGFVGTIMRYALNNAIYKWLDSPLYPYGTLTINLLGCFLIGLTASLAESRISLTPETRIFIQIGLLGGFTTFSTFGYETFTLLRDGQFVLGLGNVILQVTIGLIAVWLGYYLGQ</sequence>
<dbReference type="PANTHER" id="PTHR28259:SF1">
    <property type="entry name" value="FLUORIDE EXPORT PROTEIN 1-RELATED"/>
    <property type="match status" value="1"/>
</dbReference>
<dbReference type="Pfam" id="PF02537">
    <property type="entry name" value="CRCB"/>
    <property type="match status" value="1"/>
</dbReference>